<sequence>MKITQFTATGLQELEACLEMNEINRIGESELRSLLKTINLSFIYEDINRLQSTLICECKDSYVQQSQRYVSLTEEAYDLPELSKEDETQAKSLLKEAFSLYAEMSEKKAGEFKGRPKIEHYLHGIPIEDARYILPLMAKTNVCTAMAGDKLIDLFRLFNDVQYGALFDEIAESLQEFVPKRLFMLICQQNNREIHSELVESFYAEMFAKLSPTDNLVFFDQCGELDKKVGFGALTSTMKDAPSAVIARWGEEADTKARGVVERVLGYGHDSIAEQARVRFAMMCSLVTYHQQERHRITSNYREDFVKVILDENREVKIPQTINNSKFKERFIELTRKFKDFRLDIAKRYGMDKAMCFLLNCDQIKLMISTNARADISMLADRTCMNAQWEIRELAIKKVIALRTLSPVLYEKALPSCVKGICREGKMSCGQAGKVRELFAKL</sequence>
<dbReference type="GO" id="GO:0006231">
    <property type="term" value="P:dTMP biosynthetic process"/>
    <property type="evidence" value="ECO:0007669"/>
    <property type="project" value="InterPro"/>
</dbReference>
<dbReference type="Gene3D" id="3.30.1360.170">
    <property type="match status" value="2"/>
</dbReference>
<dbReference type="SUPFAM" id="SSF69796">
    <property type="entry name" value="Thymidylate synthase-complementing protein Thy1"/>
    <property type="match status" value="2"/>
</dbReference>
<dbReference type="PROSITE" id="PS51331">
    <property type="entry name" value="THYX"/>
    <property type="match status" value="2"/>
</dbReference>
<dbReference type="GO" id="GO:0050660">
    <property type="term" value="F:flavin adenine dinucleotide binding"/>
    <property type="evidence" value="ECO:0007669"/>
    <property type="project" value="InterPro"/>
</dbReference>
<keyword evidence="1" id="KW-0489">Methyltransferase</keyword>
<name>A0A9Y2AHZ7_9FIRM</name>
<dbReference type="GO" id="GO:0070402">
    <property type="term" value="F:NADPH binding"/>
    <property type="evidence" value="ECO:0007669"/>
    <property type="project" value="TreeGrafter"/>
</dbReference>
<dbReference type="AlphaFoldDB" id="A0A9Y2AHZ7"/>
<dbReference type="GO" id="GO:0032259">
    <property type="term" value="P:methylation"/>
    <property type="evidence" value="ECO:0007669"/>
    <property type="project" value="UniProtKB-KW"/>
</dbReference>
<dbReference type="EMBL" id="CP120678">
    <property type="protein sequence ID" value="WIW70116.1"/>
    <property type="molecule type" value="Genomic_DNA"/>
</dbReference>
<gene>
    <name evidence="1" type="ORF">P3F81_09455</name>
</gene>
<keyword evidence="2" id="KW-1185">Reference proteome</keyword>
<protein>
    <submittedName>
        <fullName evidence="1">FAD-dependent thymidylate synthase</fullName>
        <ecNumber evidence="1">2.1.1.148</ecNumber>
    </submittedName>
</protein>
<accession>A0A9Y2AHZ7</accession>
<dbReference type="PANTHER" id="PTHR34934:SF1">
    <property type="entry name" value="FLAVIN-DEPENDENT THYMIDYLATE SYNTHASE"/>
    <property type="match status" value="1"/>
</dbReference>
<proteinExistence type="predicted"/>
<dbReference type="InterPro" id="IPR003669">
    <property type="entry name" value="Thymidylate_synthase_ThyX"/>
</dbReference>
<dbReference type="KEGG" id="sgbi:P3F81_09455"/>
<dbReference type="Proteomes" id="UP001243623">
    <property type="component" value="Chromosome"/>
</dbReference>
<evidence type="ECO:0000313" key="2">
    <source>
        <dbReference type="Proteomes" id="UP001243623"/>
    </source>
</evidence>
<dbReference type="EC" id="2.1.1.148" evidence="1"/>
<dbReference type="GO" id="GO:0050797">
    <property type="term" value="F:thymidylate synthase (FAD) activity"/>
    <property type="evidence" value="ECO:0007669"/>
    <property type="project" value="UniProtKB-EC"/>
</dbReference>
<dbReference type="CDD" id="cd20175">
    <property type="entry name" value="ThyX"/>
    <property type="match status" value="1"/>
</dbReference>
<dbReference type="PANTHER" id="PTHR34934">
    <property type="entry name" value="FLAVIN-DEPENDENT THYMIDYLATE SYNTHASE"/>
    <property type="match status" value="1"/>
</dbReference>
<organism evidence="1 2">
    <name type="scientific">Selenobaculum gibii</name>
    <dbReference type="NCBI Taxonomy" id="3054208"/>
    <lineage>
        <taxon>Bacteria</taxon>
        <taxon>Bacillati</taxon>
        <taxon>Bacillota</taxon>
        <taxon>Negativicutes</taxon>
        <taxon>Selenomonadales</taxon>
        <taxon>Selenomonadaceae</taxon>
        <taxon>Selenobaculum</taxon>
    </lineage>
</organism>
<keyword evidence="1" id="KW-0808">Transferase</keyword>
<dbReference type="RefSeq" id="WP_147670286.1">
    <property type="nucleotide sequence ID" value="NZ_CP120678.1"/>
</dbReference>
<evidence type="ECO:0000313" key="1">
    <source>
        <dbReference type="EMBL" id="WIW70116.1"/>
    </source>
</evidence>
<dbReference type="GO" id="GO:0004799">
    <property type="term" value="F:thymidylate synthase activity"/>
    <property type="evidence" value="ECO:0007669"/>
    <property type="project" value="TreeGrafter"/>
</dbReference>
<dbReference type="InterPro" id="IPR036098">
    <property type="entry name" value="Thymidylate_synthase_ThyX_sf"/>
</dbReference>
<dbReference type="Pfam" id="PF02511">
    <property type="entry name" value="Thy1"/>
    <property type="match status" value="2"/>
</dbReference>
<reference evidence="1" key="1">
    <citation type="submission" date="2023-03" db="EMBL/GenBank/DDBJ databases">
        <title>Selenobaculum gbiensis gen. nov. sp. nov., a new bacterium isolated from the gut microbiota of IBD patient.</title>
        <authorList>
            <person name="Yeo S."/>
            <person name="Park H."/>
            <person name="Huh C.S."/>
        </authorList>
    </citation>
    <scope>NUCLEOTIDE SEQUENCE</scope>
    <source>
        <strain evidence="1">ICN-92133</strain>
    </source>
</reference>